<name>A0A922A0R9_CARIL</name>
<dbReference type="Proteomes" id="UP000811246">
    <property type="component" value="Chromosome 16"/>
</dbReference>
<keyword evidence="1" id="KW-0472">Membrane</keyword>
<evidence type="ECO:0000256" key="1">
    <source>
        <dbReference type="SAM" id="Phobius"/>
    </source>
</evidence>
<organism evidence="2 3">
    <name type="scientific">Carya illinoinensis</name>
    <name type="common">Pecan</name>
    <dbReference type="NCBI Taxonomy" id="32201"/>
    <lineage>
        <taxon>Eukaryota</taxon>
        <taxon>Viridiplantae</taxon>
        <taxon>Streptophyta</taxon>
        <taxon>Embryophyta</taxon>
        <taxon>Tracheophyta</taxon>
        <taxon>Spermatophyta</taxon>
        <taxon>Magnoliopsida</taxon>
        <taxon>eudicotyledons</taxon>
        <taxon>Gunneridae</taxon>
        <taxon>Pentapetalae</taxon>
        <taxon>rosids</taxon>
        <taxon>fabids</taxon>
        <taxon>Fagales</taxon>
        <taxon>Juglandaceae</taxon>
        <taxon>Carya</taxon>
    </lineage>
</organism>
<keyword evidence="1" id="KW-0812">Transmembrane</keyword>
<keyword evidence="1" id="KW-1133">Transmembrane helix</keyword>
<protein>
    <submittedName>
        <fullName evidence="2">Uncharacterized protein</fullName>
    </submittedName>
</protein>
<gene>
    <name evidence="2" type="ORF">I3842_16G070800</name>
</gene>
<accession>A0A922A0R9</accession>
<dbReference type="AlphaFoldDB" id="A0A922A0R9"/>
<proteinExistence type="predicted"/>
<reference evidence="2" key="1">
    <citation type="submission" date="2021-01" db="EMBL/GenBank/DDBJ databases">
        <authorList>
            <person name="Lovell J.T."/>
            <person name="Bentley N."/>
            <person name="Bhattarai G."/>
            <person name="Jenkins J.W."/>
            <person name="Sreedasyam A."/>
            <person name="Alarcon Y."/>
            <person name="Bock C."/>
            <person name="Boston L."/>
            <person name="Carlson J."/>
            <person name="Cervantes K."/>
            <person name="Clermont K."/>
            <person name="Krom N."/>
            <person name="Kubenka K."/>
            <person name="Mamidi S."/>
            <person name="Mattison C."/>
            <person name="Monteros M."/>
            <person name="Pisani C."/>
            <person name="Plott C."/>
            <person name="Rajasekar S."/>
            <person name="Rhein H.S."/>
            <person name="Rohla C."/>
            <person name="Song M."/>
            <person name="Hilaire R.S."/>
            <person name="Shu S."/>
            <person name="Wells L."/>
            <person name="Wang X."/>
            <person name="Webber J."/>
            <person name="Heerema R.J."/>
            <person name="Klein P."/>
            <person name="Conner P."/>
            <person name="Grauke L."/>
            <person name="Grimwood J."/>
            <person name="Schmutz J."/>
            <person name="Randall J.J."/>
        </authorList>
    </citation>
    <scope>NUCLEOTIDE SEQUENCE</scope>
    <source>
        <tissue evidence="2">Leaf</tissue>
    </source>
</reference>
<dbReference type="EMBL" id="CM031840">
    <property type="protein sequence ID" value="KAG6672664.1"/>
    <property type="molecule type" value="Genomic_DNA"/>
</dbReference>
<sequence length="98" mass="11351">MSLECFQVLKGVPGPFIHLHLRDLEFGWKRHSCHLSTLRCLPLWCFGILLAGSCLVSPHLAVLCWFFSGFHFRGKGSDFFHHLPHAFFHFNKTSFHGR</sequence>
<comment type="caution">
    <text evidence="2">The sequence shown here is derived from an EMBL/GenBank/DDBJ whole genome shotgun (WGS) entry which is preliminary data.</text>
</comment>
<feature type="transmembrane region" description="Helical" evidence="1">
    <location>
        <begin position="41"/>
        <end position="67"/>
    </location>
</feature>
<evidence type="ECO:0000313" key="2">
    <source>
        <dbReference type="EMBL" id="KAG6672664.1"/>
    </source>
</evidence>
<evidence type="ECO:0000313" key="3">
    <source>
        <dbReference type="Proteomes" id="UP000811246"/>
    </source>
</evidence>